<dbReference type="RefSeq" id="WP_155070948.1">
    <property type="nucleotide sequence ID" value="NZ_WIXO01000001.1"/>
</dbReference>
<evidence type="ECO:0000313" key="2">
    <source>
        <dbReference type="Proteomes" id="UP000473014"/>
    </source>
</evidence>
<accession>A0A6G2BBQ6</accession>
<gene>
    <name evidence="1" type="ORF">F0L17_11045</name>
</gene>
<dbReference type="AlphaFoldDB" id="A0A6G2BBQ6"/>
<protein>
    <submittedName>
        <fullName evidence="1">Uncharacterized protein</fullName>
    </submittedName>
</protein>
<dbReference type="OrthoDB" id="4915395at2"/>
<comment type="caution">
    <text evidence="1">The sequence shown here is derived from an EMBL/GenBank/DDBJ whole genome shotgun (WGS) entry which is preliminary data.</text>
</comment>
<evidence type="ECO:0000313" key="1">
    <source>
        <dbReference type="EMBL" id="MTE19654.1"/>
    </source>
</evidence>
<name>A0A6G2BBQ6_9ACTN</name>
<dbReference type="Proteomes" id="UP000473014">
    <property type="component" value="Unassembled WGS sequence"/>
</dbReference>
<organism evidence="1 2">
    <name type="scientific">Streptomyces taklimakanensis</name>
    <dbReference type="NCBI Taxonomy" id="2569853"/>
    <lineage>
        <taxon>Bacteria</taxon>
        <taxon>Bacillati</taxon>
        <taxon>Actinomycetota</taxon>
        <taxon>Actinomycetes</taxon>
        <taxon>Kitasatosporales</taxon>
        <taxon>Streptomycetaceae</taxon>
        <taxon>Streptomyces</taxon>
    </lineage>
</organism>
<reference evidence="1 2" key="1">
    <citation type="submission" date="2019-11" db="EMBL/GenBank/DDBJ databases">
        <authorList>
            <person name="Yuan L."/>
        </authorList>
    </citation>
    <scope>NUCLEOTIDE SEQUENCE [LARGE SCALE GENOMIC DNA]</scope>
    <source>
        <strain evidence="1 2">TRM43335</strain>
    </source>
</reference>
<proteinExistence type="predicted"/>
<keyword evidence="2" id="KW-1185">Reference proteome</keyword>
<dbReference type="EMBL" id="WIXO01000001">
    <property type="protein sequence ID" value="MTE19654.1"/>
    <property type="molecule type" value="Genomic_DNA"/>
</dbReference>
<sequence length="401" mass="43805">MEDLEIAGGSKSIFFSLVTPRRQTKPVIDERLNSAARDTNSLITDADGLEEFINCRREYPVVSLASSAILQGGRGVVRQSEANAVSNGISDGFSAAQELDASRTQSATRVIGDVFDDLRSARLTRFLHAVWVGSGGDASAFPAIGDVTGPLDDEALSFLLNLEEIIDDVFWRRIGRSISLERVSGLSIDQPSPNLQRLVANNLDVLFARFCRIVSAQPQLWDALEGSFPIQWVIDRGMLGLQGERFTAFLASKREDLNVPAEDFDGISIDELVSRSIKHRIPISELELSTDRRTLTYGSEHVEDVSGDAELMNFAEVLGASARVNSAIASIAGARNLRCDFRSLTAHGRTAARFPISEILRAALLLLFDLREDEARKISVLLSKPSAPTSADSLFDVDQIP</sequence>